<keyword evidence="1" id="KW-0732">Signal</keyword>
<feature type="chain" id="PRO_5037298342" description="Adhesin domain-containing protein" evidence="1">
    <location>
        <begin position="24"/>
        <end position="410"/>
    </location>
</feature>
<accession>A0A917I286</accession>
<evidence type="ECO:0000256" key="1">
    <source>
        <dbReference type="SAM" id="SignalP"/>
    </source>
</evidence>
<name>A0A917I286_9SPHI</name>
<feature type="signal peptide" evidence="1">
    <location>
        <begin position="1"/>
        <end position="23"/>
    </location>
</feature>
<proteinExistence type="predicted"/>
<dbReference type="AlphaFoldDB" id="A0A917I286"/>
<sequence length="410" mass="45258">MNRFNSYIALTMAPLLLATALSAQSTRQRLHKQEKATIQSIGQLATELSIDVAAAVSQIDFETRTLDTENLIALSIEQHLSPIIHQTGAIAQEIGQLNWEQSWESDMNHILGFQKEKIIEKIYPVTNRQTISIDNQYGKIAIHNWARNEVKVTVKVRTAENSERQAQEALDRVRIDQSKSEDNISFKTHIDSGNSNWWSLLTSGAADRALRIDYDVYLPKGNDLALANRYGAIELADREGNVALSVSYGSLRVGHLNGQDNSLLITYSKAELEYLNEGDIAVRYGGFTLSEAEKLTLSLSYTSGSEIGKVNREADISLRYSGGFKMGLGPDIQKANVAASYSNVSIEPVTEAAFNFNVAISYGGFDYDRDRINISSSSENNTSKSYSGYWNKATGNAVSVSSRYGAVSLK</sequence>
<reference evidence="2" key="2">
    <citation type="submission" date="2020-09" db="EMBL/GenBank/DDBJ databases">
        <authorList>
            <person name="Sun Q."/>
            <person name="Zhou Y."/>
        </authorList>
    </citation>
    <scope>NUCLEOTIDE SEQUENCE</scope>
    <source>
        <strain evidence="2">CGMCC 1.12195</strain>
    </source>
</reference>
<evidence type="ECO:0000313" key="2">
    <source>
        <dbReference type="EMBL" id="GGH02418.1"/>
    </source>
</evidence>
<organism evidence="2 3">
    <name type="scientific">Parapedobacter pyrenivorans</name>
    <dbReference type="NCBI Taxonomy" id="1305674"/>
    <lineage>
        <taxon>Bacteria</taxon>
        <taxon>Pseudomonadati</taxon>
        <taxon>Bacteroidota</taxon>
        <taxon>Sphingobacteriia</taxon>
        <taxon>Sphingobacteriales</taxon>
        <taxon>Sphingobacteriaceae</taxon>
        <taxon>Parapedobacter</taxon>
    </lineage>
</organism>
<dbReference type="Proteomes" id="UP000660862">
    <property type="component" value="Unassembled WGS sequence"/>
</dbReference>
<dbReference type="RefSeq" id="WP_188508203.1">
    <property type="nucleotide sequence ID" value="NZ_BMER01000006.1"/>
</dbReference>
<gene>
    <name evidence="2" type="ORF">GCM10007415_43220</name>
</gene>
<comment type="caution">
    <text evidence="2">The sequence shown here is derived from an EMBL/GenBank/DDBJ whole genome shotgun (WGS) entry which is preliminary data.</text>
</comment>
<protein>
    <recommendedName>
        <fullName evidence="4">Adhesin domain-containing protein</fullName>
    </recommendedName>
</protein>
<reference evidence="2" key="1">
    <citation type="journal article" date="2014" name="Int. J. Syst. Evol. Microbiol.">
        <title>Complete genome sequence of Corynebacterium casei LMG S-19264T (=DSM 44701T), isolated from a smear-ripened cheese.</title>
        <authorList>
            <consortium name="US DOE Joint Genome Institute (JGI-PGF)"/>
            <person name="Walter F."/>
            <person name="Albersmeier A."/>
            <person name="Kalinowski J."/>
            <person name="Ruckert C."/>
        </authorList>
    </citation>
    <scope>NUCLEOTIDE SEQUENCE</scope>
    <source>
        <strain evidence="2">CGMCC 1.12195</strain>
    </source>
</reference>
<evidence type="ECO:0008006" key="4">
    <source>
        <dbReference type="Google" id="ProtNLM"/>
    </source>
</evidence>
<keyword evidence="3" id="KW-1185">Reference proteome</keyword>
<dbReference type="EMBL" id="BMER01000006">
    <property type="protein sequence ID" value="GGH02418.1"/>
    <property type="molecule type" value="Genomic_DNA"/>
</dbReference>
<evidence type="ECO:0000313" key="3">
    <source>
        <dbReference type="Proteomes" id="UP000660862"/>
    </source>
</evidence>